<keyword evidence="3" id="KW-0732">Signal</keyword>
<feature type="chain" id="PRO_5026212354" description="Cell wall anchor protein" evidence="3">
    <location>
        <begin position="24"/>
        <end position="317"/>
    </location>
</feature>
<accession>A0A6I2RNB3</accession>
<evidence type="ECO:0000256" key="3">
    <source>
        <dbReference type="SAM" id="SignalP"/>
    </source>
</evidence>
<gene>
    <name evidence="4" type="ORF">GKE90_21390</name>
</gene>
<feature type="compositionally biased region" description="Pro residues" evidence="1">
    <location>
        <begin position="257"/>
        <end position="271"/>
    </location>
</feature>
<keyword evidence="2" id="KW-0812">Transmembrane</keyword>
<dbReference type="RefSeq" id="WP_154251051.1">
    <property type="nucleotide sequence ID" value="NZ_JADMVC010000054.1"/>
</dbReference>
<feature type="signal peptide" evidence="3">
    <location>
        <begin position="1"/>
        <end position="23"/>
    </location>
</feature>
<evidence type="ECO:0000313" key="4">
    <source>
        <dbReference type="EMBL" id="MSB51206.1"/>
    </source>
</evidence>
<comment type="caution">
    <text evidence="4">The sequence shown here is derived from an EMBL/GenBank/DDBJ whole genome shotgun (WGS) entry which is preliminary data.</text>
</comment>
<evidence type="ECO:0000313" key="5">
    <source>
        <dbReference type="Proteomes" id="UP000429811"/>
    </source>
</evidence>
<proteinExistence type="predicted"/>
<keyword evidence="2" id="KW-1133">Transmembrane helix</keyword>
<reference evidence="4 5" key="1">
    <citation type="journal article" date="2019" name="Nat. Med.">
        <title>A library of human gut bacterial isolates paired with longitudinal multiomics data enables mechanistic microbiome research.</title>
        <authorList>
            <person name="Poyet M."/>
            <person name="Groussin M."/>
            <person name="Gibbons S.M."/>
            <person name="Avila-Pacheco J."/>
            <person name="Jiang X."/>
            <person name="Kearney S.M."/>
            <person name="Perrotta A.R."/>
            <person name="Berdy B."/>
            <person name="Zhao S."/>
            <person name="Lieberman T.D."/>
            <person name="Swanson P.K."/>
            <person name="Smith M."/>
            <person name="Roesemann S."/>
            <person name="Alexander J.E."/>
            <person name="Rich S.A."/>
            <person name="Livny J."/>
            <person name="Vlamakis H."/>
            <person name="Clish C."/>
            <person name="Bullock K."/>
            <person name="Deik A."/>
            <person name="Scott J."/>
            <person name="Pierce K.A."/>
            <person name="Xavier R.J."/>
            <person name="Alm E.J."/>
        </authorList>
    </citation>
    <scope>NUCLEOTIDE SEQUENCE [LARGE SCALE GENOMIC DNA]</scope>
    <source>
        <strain evidence="4 5">BIOML-A5</strain>
    </source>
</reference>
<feature type="transmembrane region" description="Helical" evidence="2">
    <location>
        <begin position="282"/>
        <end position="303"/>
    </location>
</feature>
<feature type="region of interest" description="Disordered" evidence="1">
    <location>
        <begin position="247"/>
        <end position="275"/>
    </location>
</feature>
<evidence type="ECO:0008006" key="6">
    <source>
        <dbReference type="Google" id="ProtNLM"/>
    </source>
</evidence>
<protein>
    <recommendedName>
        <fullName evidence="6">Cell wall anchor protein</fullName>
    </recommendedName>
</protein>
<name>A0A6I2RNB3_FLAPL</name>
<dbReference type="AlphaFoldDB" id="A0A6I2RNB3"/>
<sequence>MKRAAPVLFAALLICTLTCPALAAEPAEGTPPPKQTAAFYPAEVRETAEGDARRLEKIYLLSASDDPAGIPTADFDREGWHYTLLDVTRQDNSETDTRDYTETVTLDSKSKDMDAIMPQLAATMEVTTEDGYTGVLTLDTASIKVEAAGYKSSSRTVTATRSYPNLSDADTSLIPKTIEDGGRTMTLADVQWQEAGGFFHATASYTGTATSKYATGYTVTAEYAGEVVKTIAGETVYTAVFSGTPITPAPSGEAPEKPAPASPDTPAPTESPAPSSGGSWKWLLLLPVGGAAAGLAFLGKFLLKQYKAKKEWKEYTK</sequence>
<organism evidence="4 5">
    <name type="scientific">Flavonifractor plautii</name>
    <name type="common">Fusobacterium plautii</name>
    <dbReference type="NCBI Taxonomy" id="292800"/>
    <lineage>
        <taxon>Bacteria</taxon>
        <taxon>Bacillati</taxon>
        <taxon>Bacillota</taxon>
        <taxon>Clostridia</taxon>
        <taxon>Eubacteriales</taxon>
        <taxon>Oscillospiraceae</taxon>
        <taxon>Flavonifractor</taxon>
    </lineage>
</organism>
<keyword evidence="2" id="KW-0472">Membrane</keyword>
<dbReference type="Proteomes" id="UP000429811">
    <property type="component" value="Unassembled WGS sequence"/>
</dbReference>
<dbReference type="EMBL" id="WKPO01000063">
    <property type="protein sequence ID" value="MSB51206.1"/>
    <property type="molecule type" value="Genomic_DNA"/>
</dbReference>
<evidence type="ECO:0000256" key="2">
    <source>
        <dbReference type="SAM" id="Phobius"/>
    </source>
</evidence>
<evidence type="ECO:0000256" key="1">
    <source>
        <dbReference type="SAM" id="MobiDB-lite"/>
    </source>
</evidence>